<dbReference type="VEuPathDB" id="VectorBase:AATE012280"/>
<organism evidence="1">
    <name type="scientific">Anopheles atroparvus</name>
    <name type="common">European mosquito</name>
    <dbReference type="NCBI Taxonomy" id="41427"/>
    <lineage>
        <taxon>Eukaryota</taxon>
        <taxon>Metazoa</taxon>
        <taxon>Ecdysozoa</taxon>
        <taxon>Arthropoda</taxon>
        <taxon>Hexapoda</taxon>
        <taxon>Insecta</taxon>
        <taxon>Pterygota</taxon>
        <taxon>Neoptera</taxon>
        <taxon>Endopterygota</taxon>
        <taxon>Diptera</taxon>
        <taxon>Nematocera</taxon>
        <taxon>Culicoidea</taxon>
        <taxon>Culicidae</taxon>
        <taxon>Anophelinae</taxon>
        <taxon>Anopheles</taxon>
    </lineage>
</organism>
<proteinExistence type="predicted"/>
<dbReference type="AlphaFoldDB" id="A0A182J6H6"/>
<evidence type="ECO:0000313" key="1">
    <source>
        <dbReference type="EnsemblMetazoa" id="AATE012280-PA.1"/>
    </source>
</evidence>
<protein>
    <submittedName>
        <fullName evidence="1">Uncharacterized protein</fullName>
    </submittedName>
</protein>
<sequence length="148" mass="16873">MAVQWRWENSLRLDFSALPVKPGESEVHDLLGKIVDCKSNLLRAHLNAIDFCVYLQMSSQEQARECVVKHQGKHGKTIEGVYYTFDIQLLDGASDLKVLDLPYYVTNEMIEQDMARQEVKPSYANTLITQQSIRQKNGNAKTTRQGTL</sequence>
<dbReference type="EnsemblMetazoa" id="AATE012280-RA">
    <property type="protein sequence ID" value="AATE012280-PA.1"/>
    <property type="gene ID" value="AATE012280"/>
</dbReference>
<reference evidence="1" key="1">
    <citation type="submission" date="2022-08" db="UniProtKB">
        <authorList>
            <consortium name="EnsemblMetazoa"/>
        </authorList>
    </citation>
    <scope>IDENTIFICATION</scope>
    <source>
        <strain evidence="1">EBRO</strain>
    </source>
</reference>
<accession>A0A182J6H6</accession>
<name>A0A182J6H6_ANOAO</name>